<dbReference type="PIRSF" id="PIRSF000157">
    <property type="entry name" value="Oxoglu_dh_E1"/>
    <property type="match status" value="1"/>
</dbReference>
<dbReference type="Proteomes" id="UP000009101">
    <property type="component" value="Chromosome"/>
</dbReference>
<dbReference type="NCBIfam" id="TIGR00239">
    <property type="entry name" value="2oxo_dh_E1"/>
    <property type="match status" value="1"/>
</dbReference>
<evidence type="ECO:0000259" key="11">
    <source>
        <dbReference type="SMART" id="SM00861"/>
    </source>
</evidence>
<evidence type="ECO:0000256" key="2">
    <source>
        <dbReference type="ARBA" id="ARBA00003906"/>
    </source>
</evidence>
<keyword evidence="9" id="KW-0324">Glycolysis</keyword>
<dbReference type="CDD" id="cd02016">
    <property type="entry name" value="TPP_E1_OGDC_like"/>
    <property type="match status" value="1"/>
</dbReference>
<dbReference type="Pfam" id="PF00676">
    <property type="entry name" value="E1_dh"/>
    <property type="match status" value="1"/>
</dbReference>
<evidence type="ECO:0000256" key="4">
    <source>
        <dbReference type="ARBA" id="ARBA00011301"/>
    </source>
</evidence>
<proteinExistence type="inferred from homology"/>
<evidence type="ECO:0000256" key="6">
    <source>
        <dbReference type="ARBA" id="ARBA00013321"/>
    </source>
</evidence>
<dbReference type="PANTHER" id="PTHR23152:SF4">
    <property type="entry name" value="2-OXOADIPATE DEHYDROGENASE COMPLEX COMPONENT E1"/>
    <property type="match status" value="1"/>
</dbReference>
<reference evidence="12 13" key="2">
    <citation type="journal article" date="2011" name="PLoS Genet.">
        <title>Parallel evolution of a type IV secretion system in radiating lineages of the host-restricted bacterial pathogen Bartonella.</title>
        <authorList>
            <person name="Engel P."/>
            <person name="Salzburger W."/>
            <person name="Liesch M."/>
            <person name="Chang C.C."/>
            <person name="Maruyama S."/>
            <person name="Lanz C."/>
            <person name="Calteau A."/>
            <person name="Lajus A."/>
            <person name="Medigue C."/>
            <person name="Schuster S.C."/>
            <person name="Dehio C."/>
        </authorList>
    </citation>
    <scope>NUCLEOTIDE SEQUENCE [LARGE SCALE GENOMIC DNA]</scope>
    <source>
        <strain evidence="13">CIP 104772 / 73</strain>
    </source>
</reference>
<evidence type="ECO:0000256" key="3">
    <source>
        <dbReference type="ARBA" id="ARBA00006936"/>
    </source>
</evidence>
<keyword evidence="8" id="KW-0786">Thiamine pyrophosphate</keyword>
<feature type="domain" description="Transketolase-like pyrimidine-binding" evidence="11">
    <location>
        <begin position="645"/>
        <end position="838"/>
    </location>
</feature>
<evidence type="ECO:0000256" key="9">
    <source>
        <dbReference type="ARBA" id="ARBA00023152"/>
    </source>
</evidence>
<dbReference type="FunFam" id="3.40.50.12470:FF:000003">
    <property type="entry name" value="2-oxoglutarate dehydrogenase E1 component"/>
    <property type="match status" value="1"/>
</dbReference>
<dbReference type="InterPro" id="IPR005475">
    <property type="entry name" value="Transketolase-like_Pyr-bd"/>
</dbReference>
<dbReference type="RefSeq" id="WP_013545652.1">
    <property type="nucleotide sequence ID" value="NC_014932.1"/>
</dbReference>
<comment type="function">
    <text evidence="2">E1 component of the 2-oxoglutarate dehydrogenase (OGDH) complex which catalyzes the decarboxylation of 2-oxoglutarate, the first step in the conversion of 2-oxoglutarate to succinyl-CoA and CO(2).</text>
</comment>
<sequence length="999" mass="113480">MARQDEKNDPFTQTSFLYGGNADYINQLYAEYKKNPTNVDPQWCDFFETFQDNKEDVIKNAEGATWQRNHWPLKESGELVSALDNDWSALEKHFGDKLKEKAAVNAVQNGKTSSKEDIIQATRDSVHALMMIRAFRARGHLHAQLDPLQLAENPEDYKELSPEAYGFSPADYKRPIFIDNVLGLEYATIPQMLEILNRTYCSTIGVEYMHISDPAQKAWIQERIEGPDKQIAFTQKGKKAILNKLIEAEGFEQFLDTKYKGTKRFGLDGSEALIPALEQIIKRGGALGVQEIVLGMAHRGRLNVLSQVLEKSHRAIFHEFKGGSYKPDDVEGSGDVKYHLGTSADREFDGKKVHLSLLPNPSHLEIVDPVVIGKTRAKQDQLIGPERTEVISLNERSKVMPLLIHGDAAFSGQGVIQETFGLSDLRGYRVAGSIHVIINNQIGFTTNPRFSRSSPYPSDVAKMIDAPIFHVNGDDPEAVVFVAKVATEFRQIFHKPVVIDMFCYRRYGHNEGDEPSFTQPLMYKAIRNHKTIVQLYSDQLIAEGVIDPQEFEQKKKMWRDKLENEFEASASYKPNKADWLDGSWTGLKAASNSDEQRCGTTGIELKTLKEIGQKLVEIPSDFHIHRTIQRFLNNRAQMFETGEGIDWATAEALAFGSLCLEGAPVRLSGEDVERGTFSQRHAVLYDQENEVRYIPLNNLQQGQAIYEVVNSMLSEEAVLGFEYGYSLAEPRGLTLWEAQFGDFSNGAQVIFDQFISSAERKWLRMSGLVCLLPHGFEGQGPEHSSARLERFLQLCAEDNMQVANCTTPANYFHILRRQIRRDFRKPLILMTPKSLLRHKRAVSFLSEMGPETSFHRLLLDDAEYLKNSVIKLQKDSKIRRVVLCTGKVYYDLYEEREKRGIDNVYLLRIEQLYPFPAKALVNVLSRFLKAEIVWCQEEPKNMGAWSFIEPYLEWVLTHIRARYSRARYAGRSASASPATGLMSKHLEQLAAFLEDALGY</sequence>
<dbReference type="Pfam" id="PF16870">
    <property type="entry name" value="OxoGdeHyase_C"/>
    <property type="match status" value="1"/>
</dbReference>
<accession>E6YJL2</accession>
<dbReference type="InterPro" id="IPR029061">
    <property type="entry name" value="THDP-binding"/>
</dbReference>
<dbReference type="eggNOG" id="COG0567">
    <property type="taxonomic scope" value="Bacteria"/>
</dbReference>
<dbReference type="SUPFAM" id="SSF52518">
    <property type="entry name" value="Thiamin diphosphate-binding fold (THDP-binding)"/>
    <property type="match status" value="2"/>
</dbReference>
<dbReference type="AlphaFoldDB" id="E6YJL2"/>
<organism evidence="12 13">
    <name type="scientific">Bartonella clarridgeiae (strain CCUG 45776 / CIP 104772 / 73)</name>
    <dbReference type="NCBI Taxonomy" id="696125"/>
    <lineage>
        <taxon>Bacteria</taxon>
        <taxon>Pseudomonadati</taxon>
        <taxon>Pseudomonadota</taxon>
        <taxon>Alphaproteobacteria</taxon>
        <taxon>Hyphomicrobiales</taxon>
        <taxon>Bartonellaceae</taxon>
        <taxon>Bartonella</taxon>
    </lineage>
</organism>
<dbReference type="PANTHER" id="PTHR23152">
    <property type="entry name" value="2-OXOGLUTARATE DEHYDROGENASE"/>
    <property type="match status" value="1"/>
</dbReference>
<dbReference type="KEGG" id="bcd:BARCL_1378"/>
<evidence type="ECO:0000256" key="1">
    <source>
        <dbReference type="ARBA" id="ARBA00001964"/>
    </source>
</evidence>
<dbReference type="GO" id="GO:0030976">
    <property type="term" value="F:thiamine pyrophosphate binding"/>
    <property type="evidence" value="ECO:0007669"/>
    <property type="project" value="InterPro"/>
</dbReference>
<comment type="subunit">
    <text evidence="4">Homodimer. Part of the 2-oxoglutarate dehydrogenase (OGDH) complex composed of E1 (2-oxoglutarate dehydrogenase), E2 (dihydrolipoamide succinyltransferase) and E3 (dihydrolipoamide dehydrogenase); the complex contains multiple copies of the three enzymatic components (E1, E2 and E3).</text>
</comment>
<dbReference type="GO" id="GO:0006096">
    <property type="term" value="P:glycolytic process"/>
    <property type="evidence" value="ECO:0007669"/>
    <property type="project" value="UniProtKB-KW"/>
</dbReference>
<dbReference type="Gene3D" id="1.10.287.1150">
    <property type="entry name" value="TPP helical domain"/>
    <property type="match status" value="1"/>
</dbReference>
<evidence type="ECO:0000313" key="13">
    <source>
        <dbReference type="Proteomes" id="UP000009101"/>
    </source>
</evidence>
<dbReference type="GO" id="GO:0006099">
    <property type="term" value="P:tricarboxylic acid cycle"/>
    <property type="evidence" value="ECO:0007669"/>
    <property type="project" value="TreeGrafter"/>
</dbReference>
<dbReference type="OrthoDB" id="9759785at2"/>
<protein>
    <recommendedName>
        <fullName evidence="6">2-oxoglutarate dehydrogenase E1 component</fullName>
        <ecNumber evidence="5">1.2.4.2</ecNumber>
    </recommendedName>
    <alternativeName>
        <fullName evidence="10">Alpha-ketoglutarate dehydrogenase</fullName>
    </alternativeName>
</protein>
<dbReference type="Pfam" id="PF16078">
    <property type="entry name" value="2-oxogl_dehyd_N"/>
    <property type="match status" value="1"/>
</dbReference>
<comment type="cofactor">
    <cofactor evidence="1">
        <name>thiamine diphosphate</name>
        <dbReference type="ChEBI" id="CHEBI:58937"/>
    </cofactor>
</comment>
<dbReference type="STRING" id="696125.BARCL_1378"/>
<dbReference type="GO" id="GO:0004591">
    <property type="term" value="F:oxoglutarate dehydrogenase (succinyl-transferring) activity"/>
    <property type="evidence" value="ECO:0007669"/>
    <property type="project" value="UniProtKB-EC"/>
</dbReference>
<dbReference type="InterPro" id="IPR042179">
    <property type="entry name" value="KGD_C_sf"/>
</dbReference>
<dbReference type="InterPro" id="IPR011603">
    <property type="entry name" value="2oxoglutarate_DH_E1"/>
</dbReference>
<evidence type="ECO:0000256" key="8">
    <source>
        <dbReference type="ARBA" id="ARBA00023052"/>
    </source>
</evidence>
<dbReference type="GO" id="GO:0045252">
    <property type="term" value="C:oxoglutarate dehydrogenase complex"/>
    <property type="evidence" value="ECO:0007669"/>
    <property type="project" value="TreeGrafter"/>
</dbReference>
<dbReference type="Gene3D" id="3.40.50.11610">
    <property type="entry name" value="Multifunctional 2-oxoglutarate metabolism enzyme, C-terminal domain"/>
    <property type="match status" value="1"/>
</dbReference>
<dbReference type="Gene3D" id="3.40.50.970">
    <property type="match status" value="1"/>
</dbReference>
<dbReference type="Pfam" id="PF02779">
    <property type="entry name" value="Transket_pyr"/>
    <property type="match status" value="1"/>
</dbReference>
<name>E6YJL2_BARC7</name>
<evidence type="ECO:0000256" key="5">
    <source>
        <dbReference type="ARBA" id="ARBA00012280"/>
    </source>
</evidence>
<dbReference type="NCBIfam" id="NF006914">
    <property type="entry name" value="PRK09404.1"/>
    <property type="match status" value="1"/>
</dbReference>
<evidence type="ECO:0000313" key="12">
    <source>
        <dbReference type="EMBL" id="CBI77050.1"/>
    </source>
</evidence>
<dbReference type="InterPro" id="IPR001017">
    <property type="entry name" value="DH_E1"/>
</dbReference>
<keyword evidence="13" id="KW-1185">Reference proteome</keyword>
<evidence type="ECO:0000256" key="7">
    <source>
        <dbReference type="ARBA" id="ARBA00023002"/>
    </source>
</evidence>
<dbReference type="EC" id="1.2.4.2" evidence="5"/>
<dbReference type="HOGENOM" id="CLU_004709_1_0_5"/>
<comment type="similarity">
    <text evidence="3">Belongs to the alpha-ketoglutarate dehydrogenase family.</text>
</comment>
<dbReference type="Gene3D" id="3.40.50.12470">
    <property type="match status" value="1"/>
</dbReference>
<dbReference type="GO" id="GO:0005829">
    <property type="term" value="C:cytosol"/>
    <property type="evidence" value="ECO:0007669"/>
    <property type="project" value="TreeGrafter"/>
</dbReference>
<keyword evidence="7 12" id="KW-0560">Oxidoreductase</keyword>
<dbReference type="InterPro" id="IPR032106">
    <property type="entry name" value="2-oxogl_dehyd_N"/>
</dbReference>
<reference evidence="13" key="1">
    <citation type="submission" date="2009-11" db="EMBL/GenBank/DDBJ databases">
        <title>Genome sequencing of Bartonella species and comparative genomics.</title>
        <authorList>
            <person name="Engel P."/>
            <person name="Salzburger W."/>
            <person name="Marius L."/>
            <person name="Chao-Chin C."/>
            <person name="Soichi M."/>
            <person name="Christa L."/>
            <person name="Alexandra C."/>
            <person name="Aurelie L."/>
            <person name="Claudine M."/>
            <person name="Stephan S.C."/>
            <person name="Christoph D."/>
        </authorList>
    </citation>
    <scope>NUCLEOTIDE SEQUENCE [LARGE SCALE GENOMIC DNA]</scope>
    <source>
        <strain evidence="13">CIP 104772 / 73</strain>
    </source>
</reference>
<gene>
    <name evidence="12" type="primary">sucA</name>
    <name evidence="12" type="ordered locus">BARCL_1378</name>
</gene>
<dbReference type="NCBIfam" id="NF008907">
    <property type="entry name" value="PRK12270.1"/>
    <property type="match status" value="1"/>
</dbReference>
<evidence type="ECO:0000256" key="10">
    <source>
        <dbReference type="ARBA" id="ARBA00030680"/>
    </source>
</evidence>
<dbReference type="InterPro" id="IPR031717">
    <property type="entry name" value="ODO-1/KGD_C"/>
</dbReference>
<dbReference type="SMART" id="SM00861">
    <property type="entry name" value="Transket_pyr"/>
    <property type="match status" value="1"/>
</dbReference>
<dbReference type="EMBL" id="FN645454">
    <property type="protein sequence ID" value="CBI77050.1"/>
    <property type="molecule type" value="Genomic_DNA"/>
</dbReference>